<dbReference type="RefSeq" id="WP_199576012.1">
    <property type="nucleotide sequence ID" value="NZ_JAENBO010000006.1"/>
</dbReference>
<gene>
    <name evidence="1" type="ORF">JHK62_06780</name>
</gene>
<proteinExistence type="predicted"/>
<dbReference type="InterPro" id="IPR021749">
    <property type="entry name" value="ComGE"/>
</dbReference>
<name>A0ABS0ZKW3_9STRE</name>
<dbReference type="EMBL" id="JAENBO010000006">
    <property type="protein sequence ID" value="MBJ8326373.1"/>
    <property type="molecule type" value="Genomic_DNA"/>
</dbReference>
<reference evidence="1 2" key="1">
    <citation type="journal article" date="2021" name="Int. J. Syst. Evol. Microbiol.">
        <title>Streptococcus vicugnae sp. nov., isolated from faeces of alpacas (Vicugna pacos) and cattle (Bos taurus), Streptococcus zalophi sp. nov., and Streptococcus pacificus sp. nov., isolated from respiratory tract of California sea lions (Zalophus californianus).</title>
        <authorList>
            <person name="Volokhov D.V."/>
            <person name="Zagorodnyaya T.A."/>
            <person name="Shen Z."/>
            <person name="Blom J."/>
            <person name="Furtak V.A."/>
            <person name="Eisenberg T."/>
            <person name="Fan P."/>
            <person name="Jeong K.C."/>
            <person name="Gao Y."/>
            <person name="Zhang S."/>
            <person name="Amselle M."/>
        </authorList>
    </citation>
    <scope>NUCLEOTIDE SEQUENCE [LARGE SCALE GENOMIC DNA]</scope>
    <source>
        <strain evidence="1 2">CSL7591</strain>
    </source>
</reference>
<dbReference type="Proteomes" id="UP000653045">
    <property type="component" value="Unassembled WGS sequence"/>
</dbReference>
<organism evidence="1 2">
    <name type="scientific">Streptococcus pacificus</name>
    <dbReference type="NCBI Taxonomy" id="2740577"/>
    <lineage>
        <taxon>Bacteria</taxon>
        <taxon>Bacillati</taxon>
        <taxon>Bacillota</taxon>
        <taxon>Bacilli</taxon>
        <taxon>Lactobacillales</taxon>
        <taxon>Streptococcaceae</taxon>
        <taxon>Streptococcus</taxon>
    </lineage>
</organism>
<keyword evidence="2" id="KW-1185">Reference proteome</keyword>
<dbReference type="InterPro" id="IPR053468">
    <property type="entry name" value="ComGE-like"/>
</dbReference>
<comment type="caution">
    <text evidence="1">The sequence shown here is derived from an EMBL/GenBank/DDBJ whole genome shotgun (WGS) entry which is preliminary data.</text>
</comment>
<sequence length="89" mass="10032">MKAYILLESLIALALLVMVTTVILEELSKDSQRIKDNIKQEQVLNVASMAIQTNQSELTVDEITINVKETSDSLRVFYQGEEVMSVVEE</sequence>
<dbReference type="Pfam" id="PF11773">
    <property type="entry name" value="ComGE"/>
    <property type="match status" value="1"/>
</dbReference>
<protein>
    <submittedName>
        <fullName evidence="1">Type II secretory pathway, pseudopilin PulG</fullName>
    </submittedName>
</protein>
<accession>A0ABS0ZKW3</accession>
<evidence type="ECO:0000313" key="1">
    <source>
        <dbReference type="EMBL" id="MBJ8326373.1"/>
    </source>
</evidence>
<evidence type="ECO:0000313" key="2">
    <source>
        <dbReference type="Proteomes" id="UP000653045"/>
    </source>
</evidence>
<dbReference type="NCBIfam" id="NF041013">
    <property type="entry name" value="T4P_ComGE"/>
    <property type="match status" value="1"/>
</dbReference>